<comment type="caution">
    <text evidence="1">The sequence shown here is derived from an EMBL/GenBank/DDBJ whole genome shotgun (WGS) entry which is preliminary data.</text>
</comment>
<keyword evidence="2" id="KW-1185">Reference proteome</keyword>
<name>A0ABS2NF55_9BACI</name>
<evidence type="ECO:0000313" key="1">
    <source>
        <dbReference type="EMBL" id="MBM7586399.1"/>
    </source>
</evidence>
<reference evidence="1 2" key="1">
    <citation type="submission" date="2021-01" db="EMBL/GenBank/DDBJ databases">
        <title>Genomic Encyclopedia of Type Strains, Phase IV (KMG-IV): sequencing the most valuable type-strain genomes for metagenomic binning, comparative biology and taxonomic classification.</title>
        <authorList>
            <person name="Goeker M."/>
        </authorList>
    </citation>
    <scope>NUCLEOTIDE SEQUENCE [LARGE SCALE GENOMIC DNA]</scope>
    <source>
        <strain evidence="1 2">DSM 24834</strain>
    </source>
</reference>
<gene>
    <name evidence="1" type="ORF">JOC86_002951</name>
</gene>
<sequence length="59" mass="6734">MDYGRVYDYYDDYSAYMDIDSIQLADGIPRSSGDEECLHLFGCSNCLVEKPINIPFTTI</sequence>
<evidence type="ECO:0000313" key="2">
    <source>
        <dbReference type="Proteomes" id="UP001646157"/>
    </source>
</evidence>
<protein>
    <submittedName>
        <fullName evidence="1">Uncharacterized protein</fullName>
    </submittedName>
</protein>
<dbReference type="Proteomes" id="UP001646157">
    <property type="component" value="Unassembled WGS sequence"/>
</dbReference>
<dbReference type="EMBL" id="JAFBDZ010000003">
    <property type="protein sequence ID" value="MBM7586399.1"/>
    <property type="molecule type" value="Genomic_DNA"/>
</dbReference>
<proteinExistence type="predicted"/>
<accession>A0ABS2NF55</accession>
<organism evidence="1 2">
    <name type="scientific">Rossellomorea pakistanensis</name>
    <dbReference type="NCBI Taxonomy" id="992288"/>
    <lineage>
        <taxon>Bacteria</taxon>
        <taxon>Bacillati</taxon>
        <taxon>Bacillota</taxon>
        <taxon>Bacilli</taxon>
        <taxon>Bacillales</taxon>
        <taxon>Bacillaceae</taxon>
        <taxon>Rossellomorea</taxon>
    </lineage>
</organism>